<organism evidence="2 3">
    <name type="scientific">Rhizobium rhizogenes (strain K84 / ATCC BAA-868)</name>
    <name type="common">Agrobacterium radiobacter</name>
    <dbReference type="NCBI Taxonomy" id="311403"/>
    <lineage>
        <taxon>Bacteria</taxon>
        <taxon>Pseudomonadati</taxon>
        <taxon>Pseudomonadota</taxon>
        <taxon>Alphaproteobacteria</taxon>
        <taxon>Hyphomicrobiales</taxon>
        <taxon>Rhizobiaceae</taxon>
        <taxon>Rhizobium/Agrobacterium group</taxon>
        <taxon>Rhizobium</taxon>
    </lineage>
</organism>
<feature type="region of interest" description="Disordered" evidence="1">
    <location>
        <begin position="18"/>
        <end position="44"/>
    </location>
</feature>
<dbReference type="EMBL" id="CP000628">
    <property type="protein sequence ID" value="ACM27681.1"/>
    <property type="molecule type" value="Genomic_DNA"/>
</dbReference>
<accession>B9JA66</accession>
<protein>
    <submittedName>
        <fullName evidence="2">Uncharacterized protein</fullName>
    </submittedName>
</protein>
<proteinExistence type="predicted"/>
<dbReference type="KEGG" id="ara:Arad_3823"/>
<dbReference type="HOGENOM" id="CLU_2821539_0_0_5"/>
<gene>
    <name evidence="2" type="ordered locus">Arad_3823</name>
</gene>
<evidence type="ECO:0000256" key="1">
    <source>
        <dbReference type="SAM" id="MobiDB-lite"/>
    </source>
</evidence>
<dbReference type="Proteomes" id="UP000001600">
    <property type="component" value="Chromosome 1"/>
</dbReference>
<feature type="compositionally biased region" description="Polar residues" evidence="1">
    <location>
        <begin position="28"/>
        <end position="39"/>
    </location>
</feature>
<name>B9JA66_RHIR8</name>
<reference evidence="2 3" key="1">
    <citation type="journal article" date="2009" name="J. Bacteriol.">
        <title>Genome sequences of three Agrobacterium biovars help elucidate the evolution of multichromosome genomes in bacteria.</title>
        <authorList>
            <person name="Slater S.C."/>
            <person name="Goldman B.S."/>
            <person name="Goodner B."/>
            <person name="Setubal J.C."/>
            <person name="Farrand S.K."/>
            <person name="Nester E.W."/>
            <person name="Burr T.J."/>
            <person name="Banta L."/>
            <person name="Dickerman A.W."/>
            <person name="Paulsen I."/>
            <person name="Otten L."/>
            <person name="Suen G."/>
            <person name="Welch R."/>
            <person name="Almeida N.F."/>
            <person name="Arnold F."/>
            <person name="Burton O.T."/>
            <person name="Du Z."/>
            <person name="Ewing A."/>
            <person name="Godsy E."/>
            <person name="Heisel S."/>
            <person name="Houmiel K.L."/>
            <person name="Jhaveri J."/>
            <person name="Lu J."/>
            <person name="Miller N.M."/>
            <person name="Norton S."/>
            <person name="Chen Q."/>
            <person name="Phoolcharoen W."/>
            <person name="Ohlin V."/>
            <person name="Ondrusek D."/>
            <person name="Pride N."/>
            <person name="Stricklin S.L."/>
            <person name="Sun J."/>
            <person name="Wheeler C."/>
            <person name="Wilson L."/>
            <person name="Zhu H."/>
            <person name="Wood D.W."/>
        </authorList>
    </citation>
    <scope>NUCLEOTIDE SEQUENCE [LARGE SCALE GENOMIC DNA]</scope>
    <source>
        <strain evidence="3">K84 / ATCC BAA-868</strain>
    </source>
</reference>
<dbReference type="STRING" id="311403.Arad_3823"/>
<evidence type="ECO:0000313" key="2">
    <source>
        <dbReference type="EMBL" id="ACM27681.1"/>
    </source>
</evidence>
<evidence type="ECO:0000313" key="3">
    <source>
        <dbReference type="Proteomes" id="UP000001600"/>
    </source>
</evidence>
<sequence>MVGYHVLGKGEMVCDNQPFAPGSEDIQSRQGLASGSASSYLKGRKDPARLPCSLQSQSIAHQQVKL</sequence>
<dbReference type="AlphaFoldDB" id="B9JA66"/>